<comment type="caution">
    <text evidence="8">The sequence shown here is derived from an EMBL/GenBank/DDBJ whole genome shotgun (WGS) entry which is preliminary data.</text>
</comment>
<comment type="cofactor">
    <cofactor evidence="1 6">
        <name>pyridoxal 5'-phosphate</name>
        <dbReference type="ChEBI" id="CHEBI:597326"/>
    </cofactor>
</comment>
<gene>
    <name evidence="8" type="ORF">IV66_GL002023</name>
</gene>
<feature type="domain" description="Aminotransferase class I/classII large" evidence="7">
    <location>
        <begin position="29"/>
        <end position="375"/>
    </location>
</feature>
<dbReference type="InterPro" id="IPR015421">
    <property type="entry name" value="PyrdxlP-dep_Trfase_major"/>
</dbReference>
<evidence type="ECO:0000256" key="4">
    <source>
        <dbReference type="ARBA" id="ARBA00022679"/>
    </source>
</evidence>
<reference evidence="8 9" key="1">
    <citation type="journal article" date="2015" name="Genome Announc.">
        <title>Expanding the biotechnology potential of lactobacilli through comparative genomics of 213 strains and associated genera.</title>
        <authorList>
            <person name="Sun Z."/>
            <person name="Harris H.M."/>
            <person name="McCann A."/>
            <person name="Guo C."/>
            <person name="Argimon S."/>
            <person name="Zhang W."/>
            <person name="Yang X."/>
            <person name="Jeffery I.B."/>
            <person name="Cooney J.C."/>
            <person name="Kagawa T.F."/>
            <person name="Liu W."/>
            <person name="Song Y."/>
            <person name="Salvetti E."/>
            <person name="Wrobel A."/>
            <person name="Rasinkangas P."/>
            <person name="Parkhill J."/>
            <person name="Rea M.C."/>
            <person name="O'Sullivan O."/>
            <person name="Ritari J."/>
            <person name="Douillard F.P."/>
            <person name="Paul Ross R."/>
            <person name="Yang R."/>
            <person name="Briner A.E."/>
            <person name="Felis G.E."/>
            <person name="de Vos W.M."/>
            <person name="Barrangou R."/>
            <person name="Klaenhammer T.R."/>
            <person name="Caufield P.W."/>
            <person name="Cui Y."/>
            <person name="Zhang H."/>
            <person name="O'Toole P.W."/>
        </authorList>
    </citation>
    <scope>NUCLEOTIDE SEQUENCE [LARGE SCALE GENOMIC DNA]</scope>
    <source>
        <strain evidence="8 9">NBRC 103219</strain>
    </source>
</reference>
<name>A0A0R2LIT3_9LACO</name>
<dbReference type="InterPro" id="IPR004838">
    <property type="entry name" value="NHTrfase_class1_PyrdxlP-BS"/>
</dbReference>
<evidence type="ECO:0000313" key="8">
    <source>
        <dbReference type="EMBL" id="KRO01700.1"/>
    </source>
</evidence>
<dbReference type="GO" id="GO:0030170">
    <property type="term" value="F:pyridoxal phosphate binding"/>
    <property type="evidence" value="ECO:0007669"/>
    <property type="project" value="InterPro"/>
</dbReference>
<evidence type="ECO:0000256" key="6">
    <source>
        <dbReference type="RuleBase" id="RU000481"/>
    </source>
</evidence>
<dbReference type="PATRIC" id="fig|449659.4.peg.2076"/>
<dbReference type="RefSeq" id="WP_017867940.1">
    <property type="nucleotide sequence ID" value="NZ_BJYB01000019.1"/>
</dbReference>
<dbReference type="Pfam" id="PF00155">
    <property type="entry name" value="Aminotran_1_2"/>
    <property type="match status" value="1"/>
</dbReference>
<dbReference type="InterPro" id="IPR015422">
    <property type="entry name" value="PyrdxlP-dep_Trfase_small"/>
</dbReference>
<dbReference type="GO" id="GO:0006520">
    <property type="term" value="P:amino acid metabolic process"/>
    <property type="evidence" value="ECO:0007669"/>
    <property type="project" value="InterPro"/>
</dbReference>
<dbReference type="Gene3D" id="3.90.1150.10">
    <property type="entry name" value="Aspartate Aminotransferase, domain 1"/>
    <property type="match status" value="1"/>
</dbReference>
<dbReference type="AlphaFoldDB" id="A0A0R2LIT3"/>
<dbReference type="InterPro" id="IPR015424">
    <property type="entry name" value="PyrdxlP-dep_Trfase"/>
</dbReference>
<evidence type="ECO:0000256" key="5">
    <source>
        <dbReference type="ARBA" id="ARBA00022898"/>
    </source>
</evidence>
<organism evidence="8 9">
    <name type="scientific">Ligilactobacillus pobuzihii</name>
    <dbReference type="NCBI Taxonomy" id="449659"/>
    <lineage>
        <taxon>Bacteria</taxon>
        <taxon>Bacillati</taxon>
        <taxon>Bacillota</taxon>
        <taxon>Bacilli</taxon>
        <taxon>Lactobacillales</taxon>
        <taxon>Lactobacillaceae</taxon>
        <taxon>Ligilactobacillus</taxon>
    </lineage>
</organism>
<keyword evidence="5" id="KW-0663">Pyridoxal phosphate</keyword>
<comment type="similarity">
    <text evidence="2 6">Belongs to the class-I pyridoxal-phosphate-dependent aminotransferase family.</text>
</comment>
<dbReference type="PROSITE" id="PS00105">
    <property type="entry name" value="AA_TRANSFER_CLASS_1"/>
    <property type="match status" value="1"/>
</dbReference>
<evidence type="ECO:0000256" key="2">
    <source>
        <dbReference type="ARBA" id="ARBA00007441"/>
    </source>
</evidence>
<dbReference type="SUPFAM" id="SSF53383">
    <property type="entry name" value="PLP-dependent transferases"/>
    <property type="match status" value="1"/>
</dbReference>
<evidence type="ECO:0000259" key="7">
    <source>
        <dbReference type="Pfam" id="PF00155"/>
    </source>
</evidence>
<keyword evidence="4 6" id="KW-0808">Transferase</keyword>
<dbReference type="Proteomes" id="UP000051886">
    <property type="component" value="Unassembled WGS sequence"/>
</dbReference>
<dbReference type="PANTHER" id="PTHR46383:SF1">
    <property type="entry name" value="ASPARTATE AMINOTRANSFERASE"/>
    <property type="match status" value="1"/>
</dbReference>
<keyword evidence="3 6" id="KW-0032">Aminotransferase</keyword>
<proteinExistence type="inferred from homology"/>
<dbReference type="InterPro" id="IPR004839">
    <property type="entry name" value="Aminotransferase_I/II_large"/>
</dbReference>
<accession>A0A0R2LIT3</accession>
<dbReference type="InterPro" id="IPR050596">
    <property type="entry name" value="AspAT/PAT-like"/>
</dbReference>
<dbReference type="PANTHER" id="PTHR46383">
    <property type="entry name" value="ASPARTATE AMINOTRANSFERASE"/>
    <property type="match status" value="1"/>
</dbReference>
<dbReference type="EC" id="2.6.1.-" evidence="6"/>
<sequence>MVKPVARLFQTPEKNIMAEIGKTASLMENVIDLSIGDPDMTTPKPLIDATTQAMLNGKTHYTASNGDLEYLQAIVNFHNQKFSSNYKLENVRATDGASHATDLAFGALLDPEDEVIIFSPYFSPYKVQVEQFHATPVFVTCKEEHNFEPQKEDIEAAITSKTKVILVNSPNNPTGAVYDKSTLQDIADLAEKYDLYLIADEVYWPYVFNNHEFTPLENMAPGRTLVTGSLSKVFAMTGFRIGYLLGPTAVVDAAGLLNEGVAYTAPSMAQSAGSYGLQNERSLSAPLQDEFGKRLAYLGEELNRLSWAKTIPVAGSIYLFLDISGSGMDDVQFSDYLLEKAGILVIPGQAFGQAGKGFIRIAATQGMDQLQKAVDGFKKLDFSKH</sequence>
<evidence type="ECO:0000256" key="1">
    <source>
        <dbReference type="ARBA" id="ARBA00001933"/>
    </source>
</evidence>
<dbReference type="CDD" id="cd00609">
    <property type="entry name" value="AAT_like"/>
    <property type="match status" value="1"/>
</dbReference>
<dbReference type="Gene3D" id="3.40.640.10">
    <property type="entry name" value="Type I PLP-dependent aspartate aminotransferase-like (Major domain)"/>
    <property type="match status" value="1"/>
</dbReference>
<dbReference type="GO" id="GO:0008483">
    <property type="term" value="F:transaminase activity"/>
    <property type="evidence" value="ECO:0007669"/>
    <property type="project" value="UniProtKB-KW"/>
</dbReference>
<evidence type="ECO:0000313" key="9">
    <source>
        <dbReference type="Proteomes" id="UP000051886"/>
    </source>
</evidence>
<protein>
    <recommendedName>
        <fullName evidence="6">Aminotransferase</fullName>
        <ecNumber evidence="6">2.6.1.-</ecNumber>
    </recommendedName>
</protein>
<keyword evidence="9" id="KW-1185">Reference proteome</keyword>
<evidence type="ECO:0000256" key="3">
    <source>
        <dbReference type="ARBA" id="ARBA00022576"/>
    </source>
</evidence>
<dbReference type="PRINTS" id="PR00753">
    <property type="entry name" value="ACCSYNTHASE"/>
</dbReference>
<dbReference type="OrthoDB" id="9802328at2"/>
<dbReference type="EMBL" id="JQCN01000006">
    <property type="protein sequence ID" value="KRO01700.1"/>
    <property type="molecule type" value="Genomic_DNA"/>
</dbReference>
<dbReference type="STRING" id="449659.IV66_GL002023"/>